<dbReference type="Pfam" id="PF00092">
    <property type="entry name" value="VWA"/>
    <property type="match status" value="1"/>
</dbReference>
<dbReference type="Gene3D" id="2.60.40.10">
    <property type="entry name" value="Immunoglobulins"/>
    <property type="match status" value="1"/>
</dbReference>
<dbReference type="InterPro" id="IPR036465">
    <property type="entry name" value="vWFA_dom_sf"/>
</dbReference>
<reference evidence="2 3" key="1">
    <citation type="submission" date="2020-12" db="EMBL/GenBank/DDBJ databases">
        <title>Sulforoseuscoccus oceanibium gen. nov., sp. nov., a representative of the phylum Verrucomicrobia with special cytoplasmic membrane, and proposal of Sulforoseuscoccusaceae fam. nov.</title>
        <authorList>
            <person name="Xi F."/>
        </authorList>
    </citation>
    <scope>NUCLEOTIDE SEQUENCE [LARGE SCALE GENOMIC DNA]</scope>
    <source>
        <strain evidence="2 3">T37</strain>
    </source>
</reference>
<keyword evidence="3" id="KW-1185">Reference proteome</keyword>
<dbReference type="PANTHER" id="PTHR37947:SF1">
    <property type="entry name" value="BLL2462 PROTEIN"/>
    <property type="match status" value="1"/>
</dbReference>
<dbReference type="PANTHER" id="PTHR37947">
    <property type="entry name" value="BLL2462 PROTEIN"/>
    <property type="match status" value="1"/>
</dbReference>
<dbReference type="SUPFAM" id="SSF53300">
    <property type="entry name" value="vWA-like"/>
    <property type="match status" value="1"/>
</dbReference>
<dbReference type="RefSeq" id="WP_164361753.1">
    <property type="nucleotide sequence ID" value="NZ_CP066776.1"/>
</dbReference>
<dbReference type="EMBL" id="CP066776">
    <property type="protein sequence ID" value="QQL43793.1"/>
    <property type="molecule type" value="Genomic_DNA"/>
</dbReference>
<dbReference type="Proteomes" id="UP000475117">
    <property type="component" value="Chromosome"/>
</dbReference>
<name>A0A6B3L8M6_9BACT</name>
<evidence type="ECO:0000313" key="2">
    <source>
        <dbReference type="EMBL" id="QQL43793.1"/>
    </source>
</evidence>
<protein>
    <submittedName>
        <fullName evidence="2">VWA domain-containing protein</fullName>
    </submittedName>
</protein>
<dbReference type="AlphaFoldDB" id="A0A6B3L8M6"/>
<dbReference type="Gene3D" id="3.40.50.410">
    <property type="entry name" value="von Willebrand factor, type A domain"/>
    <property type="match status" value="1"/>
</dbReference>
<dbReference type="InterPro" id="IPR013783">
    <property type="entry name" value="Ig-like_fold"/>
</dbReference>
<dbReference type="SUPFAM" id="SSF52317">
    <property type="entry name" value="Class I glutamine amidotransferase-like"/>
    <property type="match status" value="1"/>
</dbReference>
<sequence>MTEFAFASGSTLKIIAACVMVAFLVVAWLSWARSGKSRRTLITEALRLLVAALACITLLQPELRTTDQPTTKPTIAVLVDESGSMDTLDVAALDAEQNRTVTSRRAFVETVREDRFWNDLESDNNLVFEPFSAVPQDNAAESTAGTNLNSALKDTAERHSNLRAVVVLSDGDWNEGGDPIQGAAGLAAQGVPVFGVGVGAPNRLPDLDVISVSAPAFGVVGDKMQINFTIRNSMSTAVTTVVTLNAENQPPVTKSITLPALRETSGSLFWTPSREGDTTLALDVPVQEGELITENNRRLVQVSARKETIKVLVIDSYPRWEYRFIRNALYRDPGVEVNSILLNGEKGVVTGGAGYLDKFPSDLKDLSTYDVVFLGDVGVNPDQLTEEQATLLKQLVEQQASGLVLIPGRRGNQASLMDTPLASLIPVVLEDNRDQGVAAADASNLALTSGGRQNLLTMLVRDERTNPDVWKNLPGFFWHAPVIKAKAGADVLAVHSTTKNDHGRLPMLVTTTAGTGKVLYLGIDSAWRWRKGVEDLYHYRFWGQVARWMSYQRKMAEGESLRLFMNPANPEPGTTLTLNANAYDANGVPLTRGEVIVDVTAPNGAVRRIEMTPSAGGFGAFFSTLRLDEPGEHTFTASTPSTGESVTTTVHVQGGNREQPGQPARPDVLDQISRITGGSVAAPEELPALIRELGQLKPKPPVVRTTALQFTWWWLALFIVCASGFWIARKWDGKI</sequence>
<dbReference type="Gene3D" id="3.40.50.880">
    <property type="match status" value="1"/>
</dbReference>
<evidence type="ECO:0000259" key="1">
    <source>
        <dbReference type="Pfam" id="PF00092"/>
    </source>
</evidence>
<accession>A0A6B3L8M6</accession>
<organism evidence="2 3">
    <name type="scientific">Sulfuriroseicoccus oceanibius</name>
    <dbReference type="NCBI Taxonomy" id="2707525"/>
    <lineage>
        <taxon>Bacteria</taxon>
        <taxon>Pseudomonadati</taxon>
        <taxon>Verrucomicrobiota</taxon>
        <taxon>Verrucomicrobiia</taxon>
        <taxon>Verrucomicrobiales</taxon>
        <taxon>Verrucomicrobiaceae</taxon>
        <taxon>Sulfuriroseicoccus</taxon>
    </lineage>
</organism>
<evidence type="ECO:0000313" key="3">
    <source>
        <dbReference type="Proteomes" id="UP000475117"/>
    </source>
</evidence>
<feature type="domain" description="VWFA" evidence="1">
    <location>
        <begin position="132"/>
        <end position="210"/>
    </location>
</feature>
<dbReference type="InterPro" id="IPR029062">
    <property type="entry name" value="Class_I_gatase-like"/>
</dbReference>
<dbReference type="InterPro" id="IPR002035">
    <property type="entry name" value="VWF_A"/>
</dbReference>
<proteinExistence type="predicted"/>
<dbReference type="KEGG" id="soa:G3M56_007745"/>
<gene>
    <name evidence="2" type="ORF">G3M56_007745</name>
</gene>